<dbReference type="Gene3D" id="3.40.50.11790">
    <property type="match status" value="1"/>
</dbReference>
<reference evidence="4" key="1">
    <citation type="submission" date="2021-03" db="EMBL/GenBank/DDBJ databases">
        <title>Antimicrobial resistance genes in bacteria isolated from Japanese honey, and their potential for conferring macrolide and lincosamide resistance in the American foulbrood pathogen Paenibacillus larvae.</title>
        <authorList>
            <person name="Okamoto M."/>
            <person name="Kumagai M."/>
            <person name="Kanamori H."/>
            <person name="Takamatsu D."/>
        </authorList>
    </citation>
    <scope>NUCLEOTIDE SEQUENCE</scope>
    <source>
        <strain evidence="4">J41TS4</strain>
    </source>
</reference>
<organism evidence="4 5">
    <name type="scientific">Paenibacillus apis</name>
    <dbReference type="NCBI Taxonomy" id="1792174"/>
    <lineage>
        <taxon>Bacteria</taxon>
        <taxon>Bacillati</taxon>
        <taxon>Bacillota</taxon>
        <taxon>Bacilli</taxon>
        <taxon>Bacillales</taxon>
        <taxon>Paenibacillaceae</taxon>
        <taxon>Paenibacillus</taxon>
    </lineage>
</organism>
<evidence type="ECO:0000259" key="3">
    <source>
        <dbReference type="Pfam" id="PF17482"/>
    </source>
</evidence>
<dbReference type="Proteomes" id="UP000678895">
    <property type="component" value="Unassembled WGS sequence"/>
</dbReference>
<keyword evidence="5" id="KW-1185">Reference proteome</keyword>
<evidence type="ECO:0000256" key="1">
    <source>
        <dbReference type="ARBA" id="ARBA00008005"/>
    </source>
</evidence>
<proteinExistence type="inferred from homology"/>
<evidence type="ECO:0008006" key="6">
    <source>
        <dbReference type="Google" id="ProtNLM"/>
    </source>
</evidence>
<gene>
    <name evidence="4" type="ORF">J41TS4_01450</name>
</gene>
<accession>A0A919Y1D2</accession>
<dbReference type="Pfam" id="PF04984">
    <property type="entry name" value="Phage_sheath_1"/>
    <property type="match status" value="1"/>
</dbReference>
<dbReference type="Gene3D" id="3.30.1490.450">
    <property type="match status" value="1"/>
</dbReference>
<dbReference type="Pfam" id="PF17482">
    <property type="entry name" value="Phage_sheath_1C"/>
    <property type="match status" value="1"/>
</dbReference>
<dbReference type="Gene3D" id="3.30.1370.220">
    <property type="match status" value="1"/>
</dbReference>
<name>A0A919Y1D2_9BACL</name>
<dbReference type="EMBL" id="BORS01000001">
    <property type="protein sequence ID" value="GIO40387.1"/>
    <property type="molecule type" value="Genomic_DNA"/>
</dbReference>
<dbReference type="InterPro" id="IPR020287">
    <property type="entry name" value="Tail_sheath_C"/>
</dbReference>
<protein>
    <recommendedName>
        <fullName evidence="6">Phage tail sheath protein</fullName>
    </recommendedName>
</protein>
<dbReference type="RefSeq" id="WP_301624130.1">
    <property type="nucleotide sequence ID" value="NZ_BORS01000001.1"/>
</dbReference>
<dbReference type="AlphaFoldDB" id="A0A919Y1D2"/>
<evidence type="ECO:0000313" key="4">
    <source>
        <dbReference type="EMBL" id="GIO40387.1"/>
    </source>
</evidence>
<feature type="domain" description="Tail sheath protein C-terminal" evidence="3">
    <location>
        <begin position="379"/>
        <end position="486"/>
    </location>
</feature>
<evidence type="ECO:0000313" key="5">
    <source>
        <dbReference type="Proteomes" id="UP000678895"/>
    </source>
</evidence>
<dbReference type="InterPro" id="IPR035089">
    <property type="entry name" value="Phage_sheath_subtilisin"/>
</dbReference>
<comment type="caution">
    <text evidence="4">The sequence shown here is derived from an EMBL/GenBank/DDBJ whole genome shotgun (WGS) entry which is preliminary data.</text>
</comment>
<comment type="similarity">
    <text evidence="1">Belongs to the myoviridae tail sheath protein family.</text>
</comment>
<sequence>MAGGTWSLTNQPVLPGLYMNFVGAAGAAIQPGARGVVVAPVKAHWGPVGEFVEVTSETAIRELFTEDEAGGATAFTTLYLALLGGPNKLLAYRMADSTAAPAQLALKNTETSPVDCVRLSAKYPGERGNRFTVSIQPNSLMTGIKELKLYEGGTLLRTISLGDGEAEQAVMAINQDSGNKWIVAEKLADGVVDDVTGKIFSGGLSGISGITHADYMAATLHFETRDFHVLTLDGVSDPALHTSLVAWLKRVREEGKGILLTLGGSAASDTADNAVEQAVQRSASFDYEGVIHVGSGAKLNGRSYSSAQVAAWAAGLIAGQSLKESATYAVSPFEDVTRRWTRSEQEAGVQGGVLLLVHDGRRVKVLRGVNSLVTLREGQNKGWKKIRKIRVIDQINADLQRTAEDNYIGKVNNTEEGRLALISAGKQYLQALALENVIESTGYDVALDPRFYGTGSQFEPEDDQVYLVWTADDTDVMEQIFGTFYVQ</sequence>
<evidence type="ECO:0000259" key="2">
    <source>
        <dbReference type="Pfam" id="PF04984"/>
    </source>
</evidence>
<feature type="domain" description="Tail sheath protein subtilisin-like" evidence="2">
    <location>
        <begin position="209"/>
        <end position="371"/>
    </location>
</feature>
<dbReference type="Gene3D" id="3.30.360.90">
    <property type="match status" value="1"/>
</dbReference>